<dbReference type="Gene3D" id="3.20.20.510">
    <property type="entry name" value="Uncharacterised protein PF12979, DUF3863"/>
    <property type="match status" value="1"/>
</dbReference>
<feature type="domain" description="DUF3863" evidence="1">
    <location>
        <begin position="13"/>
        <end position="362"/>
    </location>
</feature>
<accession>A0A3A9YU72</accession>
<evidence type="ECO:0000259" key="1">
    <source>
        <dbReference type="Pfam" id="PF12979"/>
    </source>
</evidence>
<dbReference type="RefSeq" id="WP_120682124.1">
    <property type="nucleotide sequence ID" value="NZ_RBAL01000013.1"/>
</dbReference>
<evidence type="ECO:0000313" key="3">
    <source>
        <dbReference type="Proteomes" id="UP000272474"/>
    </source>
</evidence>
<dbReference type="OrthoDB" id="1090079at2"/>
<dbReference type="Proteomes" id="UP000272474">
    <property type="component" value="Unassembled WGS sequence"/>
</dbReference>
<reference evidence="2 3" key="1">
    <citation type="journal article" date="2014" name="Int. J. Syst. Evol. Microbiol.">
        <title>Streptomyces hoynatensis sp. nov., isolated from deep marine sediment.</title>
        <authorList>
            <person name="Veyisoglu A."/>
            <person name="Sahin N."/>
        </authorList>
    </citation>
    <scope>NUCLEOTIDE SEQUENCE [LARGE SCALE GENOMIC DNA]</scope>
    <source>
        <strain evidence="2 3">KCTC 29097</strain>
    </source>
</reference>
<evidence type="ECO:0000313" key="2">
    <source>
        <dbReference type="EMBL" id="RKN39490.1"/>
    </source>
</evidence>
<dbReference type="InterPro" id="IPR024334">
    <property type="entry name" value="DUF3863"/>
</dbReference>
<comment type="caution">
    <text evidence="2">The sequence shown here is derived from an EMBL/GenBank/DDBJ whole genome shotgun (WGS) entry which is preliminary data.</text>
</comment>
<dbReference type="Pfam" id="PF12979">
    <property type="entry name" value="DUF3863"/>
    <property type="match status" value="1"/>
</dbReference>
<gene>
    <name evidence="2" type="ORF">D7294_21085</name>
</gene>
<dbReference type="AlphaFoldDB" id="A0A3A9YU72"/>
<dbReference type="EMBL" id="RBAL01000013">
    <property type="protein sequence ID" value="RKN39490.1"/>
    <property type="molecule type" value="Genomic_DNA"/>
</dbReference>
<name>A0A3A9YU72_9ACTN</name>
<dbReference type="Gene3D" id="3.30.1120.110">
    <property type="match status" value="1"/>
</dbReference>
<organism evidence="2 3">
    <name type="scientific">Streptomyces hoynatensis</name>
    <dbReference type="NCBI Taxonomy" id="1141874"/>
    <lineage>
        <taxon>Bacteria</taxon>
        <taxon>Bacillati</taxon>
        <taxon>Actinomycetota</taxon>
        <taxon>Actinomycetes</taxon>
        <taxon>Kitasatosporales</taxon>
        <taxon>Streptomycetaceae</taxon>
        <taxon>Streptomyces</taxon>
    </lineage>
</organism>
<sequence>MTPSAQDGPRPAGTRRLTINSVIRKYQIEATRDRWLWEDETELHSADLVLALSEQVRAALPGARVTWGFSWCALTEESPRYAAIRRTVAELCAAYGDEVTFVPGGYFANRYAGREQVAADIADALGLLGEHFDRPVRSLLAGFLSAANIERAGALGLRTVQGHAWSQYSVDMQDCDGSISYPYYPSRRHFLAPGRGADRLDVVNLDGWTVDLLAARHVPGRPGAPGAAGGEGAVSSRMGTGPIETLHRMPLDLALRALRATSAAHLGERNVARNGLGWLTTNYEIAEVARGLAVDPGVLRAFGSWLRWLGETWPDLGCPTMAEFGEEHRARHQDNEGLRYLLQQEGSGIGASAAGERVTWFMTGGYRLGVADTVRPGSARAARRAAAGPVVFDHTGYRLPPAEPQGLDERNWSLLGELNQKRTRPQDTPVPLGPFLDARPALAGDLTTRYADSPELAELLKAARA</sequence>
<proteinExistence type="predicted"/>
<protein>
    <submittedName>
        <fullName evidence="2">DUF3863 domain-containing protein</fullName>
    </submittedName>
</protein>
<keyword evidence="3" id="KW-1185">Reference proteome</keyword>